<comment type="caution">
    <text evidence="4">The sequence shown here is derived from an EMBL/GenBank/DDBJ whole genome shotgun (WGS) entry which is preliminary data.</text>
</comment>
<reference evidence="4 5" key="1">
    <citation type="submission" date="2018-03" db="EMBL/GenBank/DDBJ databases">
        <title>Genomic Encyclopedia of Archaeal and Bacterial Type Strains, Phase II (KMG-II): from individual species to whole genera.</title>
        <authorList>
            <person name="Goeker M."/>
        </authorList>
    </citation>
    <scope>NUCLEOTIDE SEQUENCE [LARGE SCALE GENOMIC DNA]</scope>
    <source>
        <strain evidence="4 5">DSM 100214</strain>
    </source>
</reference>
<feature type="transmembrane region" description="Helical" evidence="2">
    <location>
        <begin position="137"/>
        <end position="158"/>
    </location>
</feature>
<dbReference type="RefSeq" id="WP_110311178.1">
    <property type="nucleotide sequence ID" value="NZ_QICL01000016.1"/>
</dbReference>
<protein>
    <submittedName>
        <fullName evidence="4">Helix-turn-helix protein</fullName>
    </submittedName>
</protein>
<evidence type="ECO:0000256" key="2">
    <source>
        <dbReference type="SAM" id="Phobius"/>
    </source>
</evidence>
<gene>
    <name evidence="4" type="ORF">CLV62_11673</name>
</gene>
<keyword evidence="2" id="KW-0472">Membrane</keyword>
<evidence type="ECO:0000259" key="3">
    <source>
        <dbReference type="PROSITE" id="PS01124"/>
    </source>
</evidence>
<keyword evidence="5" id="KW-1185">Reference proteome</keyword>
<dbReference type="Proteomes" id="UP000247973">
    <property type="component" value="Unassembled WGS sequence"/>
</dbReference>
<evidence type="ECO:0000256" key="1">
    <source>
        <dbReference type="ARBA" id="ARBA00023125"/>
    </source>
</evidence>
<evidence type="ECO:0000313" key="5">
    <source>
        <dbReference type="Proteomes" id="UP000247973"/>
    </source>
</evidence>
<dbReference type="Gene3D" id="1.10.10.60">
    <property type="entry name" value="Homeodomain-like"/>
    <property type="match status" value="1"/>
</dbReference>
<feature type="domain" description="HTH araC/xylS-type" evidence="3">
    <location>
        <begin position="284"/>
        <end position="386"/>
    </location>
</feature>
<feature type="transmembrane region" description="Helical" evidence="2">
    <location>
        <begin position="97"/>
        <end position="117"/>
    </location>
</feature>
<dbReference type="InterPro" id="IPR018060">
    <property type="entry name" value="HTH_AraC"/>
</dbReference>
<feature type="transmembrane region" description="Helical" evidence="2">
    <location>
        <begin position="66"/>
        <end position="85"/>
    </location>
</feature>
<dbReference type="EMBL" id="QICL01000016">
    <property type="protein sequence ID" value="PXV63032.1"/>
    <property type="molecule type" value="Genomic_DNA"/>
</dbReference>
<keyword evidence="2" id="KW-0812">Transmembrane</keyword>
<dbReference type="PROSITE" id="PS01124">
    <property type="entry name" value="HTH_ARAC_FAMILY_2"/>
    <property type="match status" value="1"/>
</dbReference>
<dbReference type="OrthoDB" id="9779074at2"/>
<dbReference type="SMART" id="SM00342">
    <property type="entry name" value="HTH_ARAC"/>
    <property type="match status" value="1"/>
</dbReference>
<keyword evidence="1" id="KW-0238">DNA-binding</keyword>
<dbReference type="PANTHER" id="PTHR43280">
    <property type="entry name" value="ARAC-FAMILY TRANSCRIPTIONAL REGULATOR"/>
    <property type="match status" value="1"/>
</dbReference>
<dbReference type="Pfam" id="PF12833">
    <property type="entry name" value="HTH_18"/>
    <property type="match status" value="1"/>
</dbReference>
<feature type="transmembrane region" description="Helical" evidence="2">
    <location>
        <begin position="35"/>
        <end position="54"/>
    </location>
</feature>
<feature type="transmembrane region" description="Helical" evidence="2">
    <location>
        <begin position="190"/>
        <end position="210"/>
    </location>
</feature>
<evidence type="ECO:0000313" key="4">
    <source>
        <dbReference type="EMBL" id="PXV63032.1"/>
    </source>
</evidence>
<proteinExistence type="predicted"/>
<dbReference type="AlphaFoldDB" id="A0A2V3PP30"/>
<sequence>MPTDIFLILTVILTSQGITLLIVKSSFRKKETIVLYGVYFIFNALLSTILIYGTSYKIVLLEYLRGYALFFTFFFLFMAWNSIVVPAKKWVRFSLKVMIAGLVVSTFHAINFALYTIEEQTFLIGNSYSNILRSEFWGIKISTMLIIIVTGYLIVIYMKRMIRVNILFLNYIMDSYSYIEESLIKYKNGIIISVLFVIIAFLTDLMMIFYDNMSVVIIYTVYQLLYVYIVVYIVFDFAAYEKYESKVTVYFANFLAETNTVEFNLFFPVNPKISFDDKHEELRRRLIAYFEESKPYFSKKLIMNDVARDLNTNRTYISKIINTDFDTTFFNFVNVFRIEEAKRQMEATSSYSLKAIADSCGFSSYTTFVKYQKMYSNKSADWYEKRETISK</sequence>
<keyword evidence="2" id="KW-1133">Transmembrane helix</keyword>
<dbReference type="PANTHER" id="PTHR43280:SF2">
    <property type="entry name" value="HTH-TYPE TRANSCRIPTIONAL REGULATOR EXSA"/>
    <property type="match status" value="1"/>
</dbReference>
<feature type="transmembrane region" description="Helical" evidence="2">
    <location>
        <begin position="216"/>
        <end position="235"/>
    </location>
</feature>
<name>A0A2V3PP30_9BACT</name>
<accession>A0A2V3PP30</accession>
<feature type="transmembrane region" description="Helical" evidence="2">
    <location>
        <begin position="6"/>
        <end position="23"/>
    </location>
</feature>
<organism evidence="4 5">
    <name type="scientific">Dysgonomonas alginatilytica</name>
    <dbReference type="NCBI Taxonomy" id="1605892"/>
    <lineage>
        <taxon>Bacteria</taxon>
        <taxon>Pseudomonadati</taxon>
        <taxon>Bacteroidota</taxon>
        <taxon>Bacteroidia</taxon>
        <taxon>Bacteroidales</taxon>
        <taxon>Dysgonomonadaceae</taxon>
        <taxon>Dysgonomonas</taxon>
    </lineage>
</organism>
<dbReference type="GO" id="GO:0003700">
    <property type="term" value="F:DNA-binding transcription factor activity"/>
    <property type="evidence" value="ECO:0007669"/>
    <property type="project" value="InterPro"/>
</dbReference>
<dbReference type="GO" id="GO:0043565">
    <property type="term" value="F:sequence-specific DNA binding"/>
    <property type="evidence" value="ECO:0007669"/>
    <property type="project" value="InterPro"/>
</dbReference>